<dbReference type="Pfam" id="PF00196">
    <property type="entry name" value="GerE"/>
    <property type="match status" value="1"/>
</dbReference>
<dbReference type="PROSITE" id="PS50043">
    <property type="entry name" value="HTH_LUXR_2"/>
    <property type="match status" value="1"/>
</dbReference>
<evidence type="ECO:0000256" key="1">
    <source>
        <dbReference type="ARBA" id="ARBA00023015"/>
    </source>
</evidence>
<keyword evidence="3" id="KW-0804">Transcription</keyword>
<dbReference type="PRINTS" id="PR00038">
    <property type="entry name" value="HTHLUXR"/>
</dbReference>
<keyword evidence="2" id="KW-0238">DNA-binding</keyword>
<dbReference type="GO" id="GO:0003677">
    <property type="term" value="F:DNA binding"/>
    <property type="evidence" value="ECO:0007669"/>
    <property type="project" value="UniProtKB-KW"/>
</dbReference>
<dbReference type="PANTHER" id="PTHR44688">
    <property type="entry name" value="DNA-BINDING TRANSCRIPTIONAL ACTIVATOR DEVR_DOSR"/>
    <property type="match status" value="1"/>
</dbReference>
<dbReference type="PANTHER" id="PTHR44688:SF16">
    <property type="entry name" value="DNA-BINDING TRANSCRIPTIONAL ACTIVATOR DEVR_DOSR"/>
    <property type="match status" value="1"/>
</dbReference>
<dbReference type="CDD" id="cd06170">
    <property type="entry name" value="LuxR_C_like"/>
    <property type="match status" value="1"/>
</dbReference>
<dbReference type="GO" id="GO:0006355">
    <property type="term" value="P:regulation of DNA-templated transcription"/>
    <property type="evidence" value="ECO:0007669"/>
    <property type="project" value="InterPro"/>
</dbReference>
<organism evidence="5">
    <name type="scientific">Rhizobium leguminosarum</name>
    <dbReference type="NCBI Taxonomy" id="384"/>
    <lineage>
        <taxon>Bacteria</taxon>
        <taxon>Pseudomonadati</taxon>
        <taxon>Pseudomonadota</taxon>
        <taxon>Alphaproteobacteria</taxon>
        <taxon>Hyphomicrobiales</taxon>
        <taxon>Rhizobiaceae</taxon>
        <taxon>Rhizobium/Agrobacterium group</taxon>
        <taxon>Rhizobium</taxon>
    </lineage>
</organism>
<dbReference type="SMART" id="SM00421">
    <property type="entry name" value="HTH_LUXR"/>
    <property type="match status" value="1"/>
</dbReference>
<gene>
    <name evidence="5" type="ORF">A4U53_34700</name>
</gene>
<dbReference type="InterPro" id="IPR000792">
    <property type="entry name" value="Tscrpt_reg_LuxR_C"/>
</dbReference>
<evidence type="ECO:0000256" key="2">
    <source>
        <dbReference type="ARBA" id="ARBA00023125"/>
    </source>
</evidence>
<sequence>MNIHPPLQLTSKLVAMIYDCVLEPVKWEAFVSELLRELNFSYGLLSISAFPEGNAIFGVSVGIEGPWMEKLPGYWADIMEIWGGDARIQQYPLEEPILQSQIADVGQLKTNPYYSGWFAPQGYIDAVAIGLERNQHMVSSLALGRHATAGPVSEDELSQLRLLAPHLRRAISIAQQLEVQSIAASAYASVVDSLPVGVLLVDELMAIIHANPTAESLLSQPGPFRSAGNRLVVRSEGAAALEQAVARAASDEAALGRSGGAGIPVRHADGIAYVVHVLPLRQRQSRGALCLPASAALFLVPAGSQSLLPSEPVTQLYGLSPAETRIFELIVRGETPKAIAKQLGLSASTIKTHVRNIFAKTGTRRQADFARMAASLRVLL</sequence>
<dbReference type="EMBL" id="LWBS01000454">
    <property type="protein sequence ID" value="OAP88535.1"/>
    <property type="molecule type" value="Genomic_DNA"/>
</dbReference>
<evidence type="ECO:0000256" key="3">
    <source>
        <dbReference type="ARBA" id="ARBA00023163"/>
    </source>
</evidence>
<dbReference type="InterPro" id="IPR000014">
    <property type="entry name" value="PAS"/>
</dbReference>
<dbReference type="SUPFAM" id="SSF46894">
    <property type="entry name" value="C-terminal effector domain of the bipartite response regulators"/>
    <property type="match status" value="1"/>
</dbReference>
<evidence type="ECO:0000313" key="5">
    <source>
        <dbReference type="EMBL" id="OAP88535.1"/>
    </source>
</evidence>
<dbReference type="Gene3D" id="1.10.10.10">
    <property type="entry name" value="Winged helix-like DNA-binding domain superfamily/Winged helix DNA-binding domain"/>
    <property type="match status" value="1"/>
</dbReference>
<comment type="caution">
    <text evidence="5">The sequence shown here is derived from an EMBL/GenBank/DDBJ whole genome shotgun (WGS) entry which is preliminary data.</text>
</comment>
<keyword evidence="1" id="KW-0805">Transcription regulation</keyword>
<dbReference type="AlphaFoldDB" id="A0A179BB24"/>
<name>A0A179BB24_RHILE</name>
<feature type="domain" description="HTH luxR-type" evidence="4">
    <location>
        <begin position="312"/>
        <end position="377"/>
    </location>
</feature>
<protein>
    <submittedName>
        <fullName evidence="5">Helix-turn-helix transcriptional regulator</fullName>
    </submittedName>
</protein>
<dbReference type="Pfam" id="PF13188">
    <property type="entry name" value="PAS_8"/>
    <property type="match status" value="1"/>
</dbReference>
<dbReference type="InterPro" id="IPR036388">
    <property type="entry name" value="WH-like_DNA-bd_sf"/>
</dbReference>
<reference evidence="5" key="1">
    <citation type="submission" date="2016-04" db="EMBL/GenBank/DDBJ databases">
        <title>Fast-growing isolate from the root nodules of Vavilovia formosa.</title>
        <authorList>
            <person name="Kimeklis A."/>
            <person name="Safronova V."/>
            <person name="Belimov A."/>
            <person name="Andronov E."/>
        </authorList>
    </citation>
    <scope>NUCLEOTIDE SEQUENCE [LARGE SCALE GENOMIC DNA]</scope>
    <source>
        <strain evidence="5">Vaf-46</strain>
    </source>
</reference>
<accession>A0A179BB24</accession>
<proteinExistence type="predicted"/>
<dbReference type="InterPro" id="IPR016032">
    <property type="entry name" value="Sig_transdc_resp-reg_C-effctor"/>
</dbReference>
<evidence type="ECO:0000259" key="4">
    <source>
        <dbReference type="PROSITE" id="PS50043"/>
    </source>
</evidence>